<organism evidence="2">
    <name type="scientific">Siphoviridae sp. ctzm5103</name>
    <dbReference type="NCBI Taxonomy" id="2825750"/>
    <lineage>
        <taxon>Viruses</taxon>
        <taxon>Duplodnaviria</taxon>
        <taxon>Heunggongvirae</taxon>
        <taxon>Uroviricota</taxon>
        <taxon>Caudoviricetes</taxon>
    </lineage>
</organism>
<dbReference type="EMBL" id="BK015926">
    <property type="protein sequence ID" value="DAF85428.1"/>
    <property type="molecule type" value="Genomic_DNA"/>
</dbReference>
<accession>A0A8S5TT89</accession>
<feature type="domain" description="DUF6291" evidence="1">
    <location>
        <begin position="6"/>
        <end position="76"/>
    </location>
</feature>
<dbReference type="Pfam" id="PF19808">
    <property type="entry name" value="DUF6291"/>
    <property type="match status" value="1"/>
</dbReference>
<reference evidence="2" key="1">
    <citation type="journal article" date="2021" name="Proc. Natl. Acad. Sci. U.S.A.">
        <title>A Catalog of Tens of Thousands of Viruses from Human Metagenomes Reveals Hidden Associations with Chronic Diseases.</title>
        <authorList>
            <person name="Tisza M.J."/>
            <person name="Buck C.B."/>
        </authorList>
    </citation>
    <scope>NUCLEOTIDE SEQUENCE</scope>
    <source>
        <strain evidence="2">Ctzm5103</strain>
    </source>
</reference>
<evidence type="ECO:0000313" key="2">
    <source>
        <dbReference type="EMBL" id="DAF85428.1"/>
    </source>
</evidence>
<evidence type="ECO:0000259" key="1">
    <source>
        <dbReference type="Pfam" id="PF19808"/>
    </source>
</evidence>
<protein>
    <recommendedName>
        <fullName evidence="1">DUF6291 domain-containing protein</fullName>
    </recommendedName>
</protein>
<sequence>MKKAYFQYYETFETIIEKIKDNEEREQLRKVIINYGLHGTAPESFHTEALEIAWTVCKDLIDQQQHRREVNAANRAGKKADPSVIIRINNGAEEIERPLQNPEPEEKAAQEIQPEKPKRKNFVKPTVEEIAAYCKEKNYNVNAQQFFNYYESNGWKIGRNAMKSWQAAVQNWNTRDKANNKAAGTMWANNSTDADTAGYEDLF</sequence>
<proteinExistence type="predicted"/>
<name>A0A8S5TT89_9CAUD</name>
<dbReference type="InterPro" id="IPR046258">
    <property type="entry name" value="DUF6291"/>
</dbReference>